<evidence type="ECO:0000313" key="1">
    <source>
        <dbReference type="EMBL" id="TVM31165.1"/>
    </source>
</evidence>
<reference evidence="1 2" key="1">
    <citation type="submission" date="2018-06" db="EMBL/GenBank/DDBJ databases">
        <title>Complete genome of Desulfovibrio marinus P48SEP.</title>
        <authorList>
            <person name="Crispim J.S."/>
            <person name="Vidigal P.M.P."/>
            <person name="Silva L.C.F."/>
            <person name="Araujo L.C."/>
            <person name="Laguardia C.N."/>
            <person name="Dias R.S."/>
            <person name="Sousa M.P."/>
            <person name="Paula S.O."/>
            <person name="Silva C."/>
        </authorList>
    </citation>
    <scope>NUCLEOTIDE SEQUENCE [LARGE SCALE GENOMIC DNA]</scope>
    <source>
        <strain evidence="1 2">P48SEP</strain>
    </source>
</reference>
<dbReference type="AlphaFoldDB" id="A0A6P1ZB82"/>
<evidence type="ECO:0000313" key="2">
    <source>
        <dbReference type="Proteomes" id="UP000434052"/>
    </source>
</evidence>
<dbReference type="OrthoDB" id="5443312at2"/>
<dbReference type="NCBIfam" id="NF033394">
    <property type="entry name" value="capsid_maj_Podo"/>
    <property type="match status" value="1"/>
</dbReference>
<dbReference type="Proteomes" id="UP000434052">
    <property type="component" value="Unassembled WGS sequence"/>
</dbReference>
<name>A0A6P1ZB82_9BACT</name>
<organism evidence="1 2">
    <name type="scientific">Oceanidesulfovibrio marinus</name>
    <dbReference type="NCBI Taxonomy" id="370038"/>
    <lineage>
        <taxon>Bacteria</taxon>
        <taxon>Pseudomonadati</taxon>
        <taxon>Thermodesulfobacteriota</taxon>
        <taxon>Desulfovibrionia</taxon>
        <taxon>Desulfovibrionales</taxon>
        <taxon>Desulfovibrionaceae</taxon>
        <taxon>Oceanidesulfovibrio</taxon>
    </lineage>
</organism>
<proteinExistence type="predicted"/>
<dbReference type="InterPro" id="IPR049718">
    <property type="entry name" value="AKO59007-like"/>
</dbReference>
<dbReference type="EMBL" id="QMIF01000017">
    <property type="protein sequence ID" value="TVM31165.1"/>
    <property type="molecule type" value="Genomic_DNA"/>
</dbReference>
<gene>
    <name evidence="1" type="ORF">DQK91_18825</name>
</gene>
<comment type="caution">
    <text evidence="1">The sequence shown here is derived from an EMBL/GenBank/DDBJ whole genome shotgun (WGS) entry which is preliminary data.</text>
</comment>
<accession>A0A6P1ZB82</accession>
<sequence>MGGIATPQELNYITRSYFMADNGKAFDLYFDSSWLMEFGLRQRRGLYERIDGGDKIEVPVLYDGANGGWYNRNTPLNEDDKENIGKVEYTLKHTYANATVYRTDLLQNRGDKALVKLITTKLMAAQESARDRVASQQFNSAADSELVITGIKAMCDPVESRVYAGKAGSDLVAEDGKRAWVGYTNSTPAVISTSLIRTGRSTAKFKTGPKSKPNFGVTTETLFNKLVDVLTVQQRFVNSDSMAKSGFTGIRVDGCDITVDDYCPAGHLGLLNSNFWGWAVHTLGNFVTEPWKDLSNAVPGQSAKIFVDLNMICNARKAHILYNALTAE</sequence>
<protein>
    <submittedName>
        <fullName evidence="1">Phage major capsid protein</fullName>
    </submittedName>
</protein>
<dbReference type="RefSeq" id="WP_144306951.1">
    <property type="nucleotide sequence ID" value="NZ_QMIF01000017.1"/>
</dbReference>